<name>A0A6H5J216_9HYME</name>
<dbReference type="PANTHER" id="PTHR31569:SF4">
    <property type="entry name" value="SWIM-TYPE DOMAIN-CONTAINING PROTEIN"/>
    <property type="match status" value="1"/>
</dbReference>
<feature type="region of interest" description="Disordered" evidence="1">
    <location>
        <begin position="595"/>
        <end position="623"/>
    </location>
</feature>
<dbReference type="PANTHER" id="PTHR31569">
    <property type="entry name" value="SWIM-TYPE DOMAIN-CONTAINING PROTEIN"/>
    <property type="match status" value="1"/>
</dbReference>
<dbReference type="EMBL" id="CADCXV010001162">
    <property type="protein sequence ID" value="CAB0042165.1"/>
    <property type="molecule type" value="Genomic_DNA"/>
</dbReference>
<dbReference type="SUPFAM" id="SSF54001">
    <property type="entry name" value="Cysteine proteinases"/>
    <property type="match status" value="1"/>
</dbReference>
<dbReference type="Gene3D" id="3.40.395.10">
    <property type="entry name" value="Adenoviral Proteinase, Chain A"/>
    <property type="match status" value="1"/>
</dbReference>
<gene>
    <name evidence="3" type="ORF">TBRA_LOCUS13797</name>
</gene>
<reference evidence="3 4" key="1">
    <citation type="submission" date="2020-02" db="EMBL/GenBank/DDBJ databases">
        <authorList>
            <person name="Ferguson B K."/>
        </authorList>
    </citation>
    <scope>NUCLEOTIDE SEQUENCE [LARGE SCALE GENOMIC DNA]</scope>
</reference>
<dbReference type="InterPro" id="IPR048324">
    <property type="entry name" value="ZSWIM1-3_RNaseH-like"/>
</dbReference>
<feature type="domain" description="ZSWIM1/3 RNaseH-like" evidence="2">
    <location>
        <begin position="156"/>
        <end position="268"/>
    </location>
</feature>
<dbReference type="Proteomes" id="UP000479190">
    <property type="component" value="Unassembled WGS sequence"/>
</dbReference>
<dbReference type="Pfam" id="PF21056">
    <property type="entry name" value="ZSWIM1-3_RNaseH-like"/>
    <property type="match status" value="1"/>
</dbReference>
<sequence>MASQKRQTYQQNQVIPCNTNNNFLITLTTLTILTNFSFHTVGKENLICRKAAARRAEALAVSQSHLRNRFYARSMVFYSIRSVIARRSFDLQDYSATVRIKIAYFVKVKFVSASLAPSGCSKTRTPQCIASQLVFPHASFHSSARVQRDSFRRNYHSHAIFDYSVDENNSLMGLFVSTPSMKHTYEIFPEILMIDATYGLFDHDYPLVIAAIVDGNGITEIVSFGIVAQETDDSYSWFIDCIIEHLPGCKQTVAFVSDKDMVLRKVIKLTRSVVRIDAALIIRRSVLRLLSRRKRVLTIHFEKMVSPKQRVNNALIAKMTAETCLDGRLHTKNASSLGEKYSYLYIPKQCFDRKNDCRNTLLEAVRAGNYAHWLTYDDIEAVLALRYGIREFRLAVDDEMLLAILDVFKVDAQLTLLPIVINRHGSHWTCLVLEKCARRLFAYHQDSKSTSLSQMTTRSLELKGYQVFDACKLQQPITDSDNCGIWVLLNIASILGMLEKQMPESRMTAESWAKRARRELSKALRTCNRALLDSYREEYADILEQSPAYDRVKGQVNLNLSTEPPPRAQSKAVASLLAKIRSKNPADVEIVDLEEESPSTPATKELKSIPRRPAPSTIPSTVTPNADLKRLSAVNQQEVVVPKRRKTDHELMYESGDDDPIISLCRSTKNRIESSSSSSDESGSDEEAEKTTTFKIEKCSSKLLQGVIDIDSLLIVAADPICLATAMTLSMVPKRRYKTVQNKKMTSELSKRFDKVKNWVEGAYFNYGNDTIYVLFGMVQEFKGINPLTAYKSITHEAATLMDKSTITYKRSHKKTLKMLAFSMDAILQKISREFSMFTHTRTLTQNDYMNATAGASVYFGHILCV</sequence>
<evidence type="ECO:0000259" key="2">
    <source>
        <dbReference type="Pfam" id="PF21056"/>
    </source>
</evidence>
<dbReference type="OrthoDB" id="124789at2759"/>
<protein>
    <recommendedName>
        <fullName evidence="2">ZSWIM1/3 RNaseH-like domain-containing protein</fullName>
    </recommendedName>
</protein>
<feature type="region of interest" description="Disordered" evidence="1">
    <location>
        <begin position="670"/>
        <end position="691"/>
    </location>
</feature>
<evidence type="ECO:0000313" key="4">
    <source>
        <dbReference type="Proteomes" id="UP000479190"/>
    </source>
</evidence>
<evidence type="ECO:0000256" key="1">
    <source>
        <dbReference type="SAM" id="MobiDB-lite"/>
    </source>
</evidence>
<accession>A0A6H5J216</accession>
<keyword evidence="4" id="KW-1185">Reference proteome</keyword>
<dbReference type="AlphaFoldDB" id="A0A6H5J216"/>
<dbReference type="InterPro" id="IPR052579">
    <property type="entry name" value="Zinc_finger_SWIM"/>
</dbReference>
<organism evidence="3 4">
    <name type="scientific">Trichogramma brassicae</name>
    <dbReference type="NCBI Taxonomy" id="86971"/>
    <lineage>
        <taxon>Eukaryota</taxon>
        <taxon>Metazoa</taxon>
        <taxon>Ecdysozoa</taxon>
        <taxon>Arthropoda</taxon>
        <taxon>Hexapoda</taxon>
        <taxon>Insecta</taxon>
        <taxon>Pterygota</taxon>
        <taxon>Neoptera</taxon>
        <taxon>Endopterygota</taxon>
        <taxon>Hymenoptera</taxon>
        <taxon>Apocrita</taxon>
        <taxon>Proctotrupomorpha</taxon>
        <taxon>Chalcidoidea</taxon>
        <taxon>Trichogrammatidae</taxon>
        <taxon>Trichogramma</taxon>
    </lineage>
</organism>
<proteinExistence type="predicted"/>
<dbReference type="InterPro" id="IPR038765">
    <property type="entry name" value="Papain-like_cys_pep_sf"/>
</dbReference>
<evidence type="ECO:0000313" key="3">
    <source>
        <dbReference type="EMBL" id="CAB0042165.1"/>
    </source>
</evidence>